<name>A0AA89BU12_PINIB</name>
<evidence type="ECO:0000313" key="2">
    <source>
        <dbReference type="EMBL" id="KAK3087330.1"/>
    </source>
</evidence>
<dbReference type="EMBL" id="VSWD01000011">
    <property type="protein sequence ID" value="KAK3087330.1"/>
    <property type="molecule type" value="Genomic_DNA"/>
</dbReference>
<comment type="caution">
    <text evidence="2">The sequence shown here is derived from an EMBL/GenBank/DDBJ whole genome shotgun (WGS) entry which is preliminary data.</text>
</comment>
<proteinExistence type="predicted"/>
<feature type="region of interest" description="Disordered" evidence="1">
    <location>
        <begin position="18"/>
        <end position="46"/>
    </location>
</feature>
<accession>A0AA89BU12</accession>
<evidence type="ECO:0000256" key="1">
    <source>
        <dbReference type="SAM" id="MobiDB-lite"/>
    </source>
</evidence>
<feature type="compositionally biased region" description="Basic and acidic residues" evidence="1">
    <location>
        <begin position="24"/>
        <end position="37"/>
    </location>
</feature>
<gene>
    <name evidence="2" type="ORF">FSP39_004739</name>
</gene>
<dbReference type="AlphaFoldDB" id="A0AA89BU12"/>
<keyword evidence="3" id="KW-1185">Reference proteome</keyword>
<evidence type="ECO:0000313" key="3">
    <source>
        <dbReference type="Proteomes" id="UP001186944"/>
    </source>
</evidence>
<dbReference type="Proteomes" id="UP001186944">
    <property type="component" value="Unassembled WGS sequence"/>
</dbReference>
<organism evidence="2 3">
    <name type="scientific">Pinctada imbricata</name>
    <name type="common">Atlantic pearl-oyster</name>
    <name type="synonym">Pinctada martensii</name>
    <dbReference type="NCBI Taxonomy" id="66713"/>
    <lineage>
        <taxon>Eukaryota</taxon>
        <taxon>Metazoa</taxon>
        <taxon>Spiralia</taxon>
        <taxon>Lophotrochozoa</taxon>
        <taxon>Mollusca</taxon>
        <taxon>Bivalvia</taxon>
        <taxon>Autobranchia</taxon>
        <taxon>Pteriomorphia</taxon>
        <taxon>Pterioida</taxon>
        <taxon>Pterioidea</taxon>
        <taxon>Pteriidae</taxon>
        <taxon>Pinctada</taxon>
    </lineage>
</organism>
<protein>
    <submittedName>
        <fullName evidence="2">Uncharacterized protein</fullName>
    </submittedName>
</protein>
<reference evidence="2" key="1">
    <citation type="submission" date="2019-08" db="EMBL/GenBank/DDBJ databases">
        <title>The improved chromosome-level genome for the pearl oyster Pinctada fucata martensii using PacBio sequencing and Hi-C.</title>
        <authorList>
            <person name="Zheng Z."/>
        </authorList>
    </citation>
    <scope>NUCLEOTIDE SEQUENCE</scope>
    <source>
        <strain evidence="2">ZZ-2019</strain>
        <tissue evidence="2">Adductor muscle</tissue>
    </source>
</reference>
<feature type="region of interest" description="Disordered" evidence="1">
    <location>
        <begin position="158"/>
        <end position="208"/>
    </location>
</feature>
<sequence length="208" mass="24226">MLDPAEFLELESIESSRKTIPRYRGTERRRGRDRNRPPAEGSTYFPKFPAVSLDKGFTSPTRMFALDDVKKMRKEINKKYSKRSPERMKKDYNKTKQDFYRMELDKLNEMRPTYNRPSMVNTYNAYLQNTPGSQQALNDCIKGMEARLLKDQANVSLLPKHPGRQSRAQKTSRRVSSKVSRQKTMDQIHMEPSIPYDQRSLVVPNSAG</sequence>